<dbReference type="AlphaFoldDB" id="A0A9J5ZWG2"/>
<dbReference type="EMBL" id="JACXVP010000003">
    <property type="protein sequence ID" value="KAG5616638.1"/>
    <property type="molecule type" value="Genomic_DNA"/>
</dbReference>
<gene>
    <name evidence="1" type="ORF">H5410_016462</name>
</gene>
<protein>
    <submittedName>
        <fullName evidence="1">Uncharacterized protein</fullName>
    </submittedName>
</protein>
<organism evidence="1 2">
    <name type="scientific">Solanum commersonii</name>
    <name type="common">Commerson's wild potato</name>
    <name type="synonym">Commerson's nightshade</name>
    <dbReference type="NCBI Taxonomy" id="4109"/>
    <lineage>
        <taxon>Eukaryota</taxon>
        <taxon>Viridiplantae</taxon>
        <taxon>Streptophyta</taxon>
        <taxon>Embryophyta</taxon>
        <taxon>Tracheophyta</taxon>
        <taxon>Spermatophyta</taxon>
        <taxon>Magnoliopsida</taxon>
        <taxon>eudicotyledons</taxon>
        <taxon>Gunneridae</taxon>
        <taxon>Pentapetalae</taxon>
        <taxon>asterids</taxon>
        <taxon>lamiids</taxon>
        <taxon>Solanales</taxon>
        <taxon>Solanaceae</taxon>
        <taxon>Solanoideae</taxon>
        <taxon>Solaneae</taxon>
        <taxon>Solanum</taxon>
    </lineage>
</organism>
<name>A0A9J5ZWG2_SOLCO</name>
<keyword evidence="2" id="KW-1185">Reference proteome</keyword>
<dbReference type="Proteomes" id="UP000824120">
    <property type="component" value="Chromosome 3"/>
</dbReference>
<reference evidence="1 2" key="1">
    <citation type="submission" date="2020-09" db="EMBL/GenBank/DDBJ databases">
        <title>De no assembly of potato wild relative species, Solanum commersonii.</title>
        <authorList>
            <person name="Cho K."/>
        </authorList>
    </citation>
    <scope>NUCLEOTIDE SEQUENCE [LARGE SCALE GENOMIC DNA]</scope>
    <source>
        <strain evidence="1">LZ3.2</strain>
        <tissue evidence="1">Leaf</tissue>
    </source>
</reference>
<evidence type="ECO:0000313" key="2">
    <source>
        <dbReference type="Proteomes" id="UP000824120"/>
    </source>
</evidence>
<sequence length="103" mass="12157">MSFYTTVTTEAWNFFLTAFGLKWVMPQTVKQAYENSQEYMLQLYIGLQQTHKETSNKVDIDTKQGNKEGQQTHSWDISFDSTSLDIKKTKNRYATSNQYIFKY</sequence>
<comment type="caution">
    <text evidence="1">The sequence shown here is derived from an EMBL/GenBank/DDBJ whole genome shotgun (WGS) entry which is preliminary data.</text>
</comment>
<evidence type="ECO:0000313" key="1">
    <source>
        <dbReference type="EMBL" id="KAG5616638.1"/>
    </source>
</evidence>
<accession>A0A9J5ZWG2</accession>
<proteinExistence type="predicted"/>